<dbReference type="GO" id="GO:0005524">
    <property type="term" value="F:ATP binding"/>
    <property type="evidence" value="ECO:0007669"/>
    <property type="project" value="UniProtKB-KW"/>
</dbReference>
<dbReference type="RefSeq" id="WP_094729530.1">
    <property type="nucleotide sequence ID" value="NZ_MWWY01000020.1"/>
</dbReference>
<keyword evidence="2" id="KW-0067">ATP-binding</keyword>
<keyword evidence="2" id="KW-0547">Nucleotide-binding</keyword>
<feature type="transmembrane region" description="Helical" evidence="1">
    <location>
        <begin position="254"/>
        <end position="271"/>
    </location>
</feature>
<evidence type="ECO:0000313" key="2">
    <source>
        <dbReference type="EMBL" id="OZG64658.1"/>
    </source>
</evidence>
<protein>
    <submittedName>
        <fullName evidence="2">ABC transporter, ATP-binding protein</fullName>
    </submittedName>
</protein>
<feature type="transmembrane region" description="Helical" evidence="1">
    <location>
        <begin position="291"/>
        <end position="318"/>
    </location>
</feature>
<keyword evidence="1" id="KW-1133">Transmembrane helix</keyword>
<feature type="transmembrane region" description="Helical" evidence="1">
    <location>
        <begin position="338"/>
        <end position="355"/>
    </location>
</feature>
<feature type="transmembrane region" description="Helical" evidence="1">
    <location>
        <begin position="21"/>
        <end position="41"/>
    </location>
</feature>
<keyword evidence="3" id="KW-1185">Reference proteome</keyword>
<name>A0A261FZU8_9BIFI</name>
<gene>
    <name evidence="2" type="ORF">BHAP_0888</name>
</gene>
<dbReference type="OrthoDB" id="3716589at2"/>
<proteinExistence type="predicted"/>
<dbReference type="EMBL" id="MWWY01000020">
    <property type="protein sequence ID" value="OZG64658.1"/>
    <property type="molecule type" value="Genomic_DNA"/>
</dbReference>
<accession>A0A261FZU8</accession>
<evidence type="ECO:0000313" key="3">
    <source>
        <dbReference type="Proteomes" id="UP000216074"/>
    </source>
</evidence>
<comment type="caution">
    <text evidence="2">The sequence shown here is derived from an EMBL/GenBank/DDBJ whole genome shotgun (WGS) entry which is preliminary data.</text>
</comment>
<dbReference type="Proteomes" id="UP000216074">
    <property type="component" value="Unassembled WGS sequence"/>
</dbReference>
<keyword evidence="1" id="KW-0812">Transmembrane</keyword>
<organism evidence="2 3">
    <name type="scientific">Bifidobacterium hapali</name>
    <dbReference type="NCBI Taxonomy" id="1630172"/>
    <lineage>
        <taxon>Bacteria</taxon>
        <taxon>Bacillati</taxon>
        <taxon>Actinomycetota</taxon>
        <taxon>Actinomycetes</taxon>
        <taxon>Bifidobacteriales</taxon>
        <taxon>Bifidobacteriaceae</taxon>
        <taxon>Bifidobacterium</taxon>
    </lineage>
</organism>
<sequence length="367" mass="38641">MRLRILFSESWRNIASGTSRAVAFMLAVMVCALLGGGYDLITVLGQEQNAATRIGALADGVNITGQDNIDGAACDSLAAVSHGPYAAGSMRDGTAVTPLAAPGKSLTRYQVSPGMITLIAGSETPVQRADTSGIWLSRDLATTLGVLPGSDMPTDVGVMHVAGIFAWPNDGRDTRFAYAIIEPVSVSGVFNECWARQWPTSDQTESLLFSTLIIANVDEASTNMSAAAATRAINANYGQGYDALALYRGRITHWMPLVGCAAGMLIGILSVRRRRLEYAGALHCGQRKADLLSVLGVETGVWAGVGALAAGCVLSVVALRWANDSAITVLLGVIRTPAAVFGGVLLGALIAGGCIRERYLFRYFKNR</sequence>
<reference evidence="2 3" key="1">
    <citation type="journal article" date="2017" name="BMC Genomics">
        <title>Comparative genomic and phylogenomic analyses of the Bifidobacteriaceae family.</title>
        <authorList>
            <person name="Lugli G.A."/>
            <person name="Milani C."/>
            <person name="Turroni F."/>
            <person name="Duranti S."/>
            <person name="Mancabelli L."/>
            <person name="Mangifesta M."/>
            <person name="Ferrario C."/>
            <person name="Modesto M."/>
            <person name="Mattarelli P."/>
            <person name="Jiri K."/>
            <person name="van Sinderen D."/>
            <person name="Ventura M."/>
        </authorList>
    </citation>
    <scope>NUCLEOTIDE SEQUENCE [LARGE SCALE GENOMIC DNA]</scope>
    <source>
        <strain evidence="2 3">DSM 100202</strain>
    </source>
</reference>
<keyword evidence="1" id="KW-0472">Membrane</keyword>
<evidence type="ECO:0000256" key="1">
    <source>
        <dbReference type="SAM" id="Phobius"/>
    </source>
</evidence>
<dbReference type="AlphaFoldDB" id="A0A261FZU8"/>